<organism evidence="8 9">
    <name type="scientific">Fusobacterium necrophorum</name>
    <dbReference type="NCBI Taxonomy" id="859"/>
    <lineage>
        <taxon>Bacteria</taxon>
        <taxon>Fusobacteriati</taxon>
        <taxon>Fusobacteriota</taxon>
        <taxon>Fusobacteriia</taxon>
        <taxon>Fusobacteriales</taxon>
        <taxon>Fusobacteriaceae</taxon>
        <taxon>Fusobacterium</taxon>
    </lineage>
</organism>
<dbReference type="GO" id="GO:0006281">
    <property type="term" value="P:DNA repair"/>
    <property type="evidence" value="ECO:0007669"/>
    <property type="project" value="UniProtKB-KW"/>
</dbReference>
<comment type="similarity">
    <text evidence="1">Belongs to the RuvC family.</text>
</comment>
<keyword evidence="2" id="KW-0227">DNA damage</keyword>
<keyword evidence="5" id="KW-0233">DNA recombination</keyword>
<dbReference type="GO" id="GO:0003677">
    <property type="term" value="F:DNA binding"/>
    <property type="evidence" value="ECO:0007669"/>
    <property type="project" value="UniProtKB-KW"/>
</dbReference>
<evidence type="ECO:0000313" key="7">
    <source>
        <dbReference type="EMBL" id="MDK4512920.1"/>
    </source>
</evidence>
<proteinExistence type="inferred from homology"/>
<keyword evidence="6" id="KW-0234">DNA repair</keyword>
<evidence type="ECO:0000256" key="5">
    <source>
        <dbReference type="ARBA" id="ARBA00023172"/>
    </source>
</evidence>
<protein>
    <submittedName>
        <fullName evidence="7">Crossover junction endodeoxyribonuclease RuvC</fullName>
    </submittedName>
</protein>
<dbReference type="InterPro" id="IPR002176">
    <property type="entry name" value="X-over_junc_endoDNase_RuvC"/>
</dbReference>
<evidence type="ECO:0000256" key="3">
    <source>
        <dbReference type="ARBA" id="ARBA00022842"/>
    </source>
</evidence>
<dbReference type="SUPFAM" id="SSF53098">
    <property type="entry name" value="Ribonuclease H-like"/>
    <property type="match status" value="1"/>
</dbReference>
<evidence type="ECO:0000256" key="6">
    <source>
        <dbReference type="ARBA" id="ARBA00023204"/>
    </source>
</evidence>
<comment type="caution">
    <text evidence="8">The sequence shown here is derived from an EMBL/GenBank/DDBJ whole genome shotgun (WGS) entry which is preliminary data.</text>
</comment>
<keyword evidence="3" id="KW-0460">Magnesium</keyword>
<dbReference type="EMBL" id="SBAP01000026">
    <property type="protein sequence ID" value="RXZ68577.1"/>
    <property type="molecule type" value="Genomic_DNA"/>
</dbReference>
<dbReference type="RefSeq" id="WP_129491629.1">
    <property type="nucleotide sequence ID" value="NZ_JAMGTK010000029.1"/>
</dbReference>
<evidence type="ECO:0000256" key="1">
    <source>
        <dbReference type="ARBA" id="ARBA00009518"/>
    </source>
</evidence>
<dbReference type="Proteomes" id="UP001173223">
    <property type="component" value="Unassembled WGS sequence"/>
</dbReference>
<evidence type="ECO:0000313" key="9">
    <source>
        <dbReference type="Proteomes" id="UP000289216"/>
    </source>
</evidence>
<accession>A0A4Q2KUU3</accession>
<reference evidence="8 9" key="1">
    <citation type="submission" date="2019-01" db="EMBL/GenBank/DDBJ databases">
        <title>Fusobacterium necrophorum Isolated From the Uterus of Dairy Cows.</title>
        <authorList>
            <person name="Francis A.M."/>
        </authorList>
    </citation>
    <scope>NUCLEOTIDE SEQUENCE [LARGE SCALE GENOMIC DNA]</scope>
    <source>
        <strain evidence="8 9">KG35</strain>
    </source>
</reference>
<keyword evidence="10" id="KW-1185">Reference proteome</keyword>
<dbReference type="Pfam" id="PF02075">
    <property type="entry name" value="RuvC"/>
    <property type="match status" value="1"/>
</dbReference>
<dbReference type="InterPro" id="IPR012337">
    <property type="entry name" value="RNaseH-like_sf"/>
</dbReference>
<name>A0A4Q2KUU3_9FUSO</name>
<reference evidence="7" key="3">
    <citation type="submission" date="2022-04" db="EMBL/GenBank/DDBJ databases">
        <authorList>
            <person name="Livingstone P.G."/>
        </authorList>
    </citation>
    <scope>NUCLEOTIDE SEQUENCE</scope>
    <source>
        <strain evidence="7">BRON_8</strain>
    </source>
</reference>
<gene>
    <name evidence="8" type="ORF">EPT53_09485</name>
    <name evidence="7" type="ORF">MWG07_11735</name>
</gene>
<dbReference type="Proteomes" id="UP000289216">
    <property type="component" value="Unassembled WGS sequence"/>
</dbReference>
<dbReference type="AlphaFoldDB" id="A0A4Q2KUU3"/>
<reference evidence="7" key="2">
    <citation type="journal article" date="2022" name="Gene">
        <title>A genome-led study on the pathogenesis of Fusobacterium necrophorum infections.</title>
        <authorList>
            <person name="Thapa G."/>
            <person name="Jayal A."/>
            <person name="Sikazwe E."/>
            <person name="Perry T."/>
            <person name="Mohammed Al Balushi A."/>
            <person name="Livingstone P."/>
        </authorList>
    </citation>
    <scope>NUCLEOTIDE SEQUENCE</scope>
    <source>
        <strain evidence="7">BRON_8</strain>
    </source>
</reference>
<dbReference type="EMBL" id="JAMGTK010000029">
    <property type="protein sequence ID" value="MDK4512920.1"/>
    <property type="molecule type" value="Genomic_DNA"/>
</dbReference>
<keyword evidence="4" id="KW-0238">DNA-binding</keyword>
<evidence type="ECO:0000256" key="2">
    <source>
        <dbReference type="ARBA" id="ARBA00022763"/>
    </source>
</evidence>
<evidence type="ECO:0000313" key="10">
    <source>
        <dbReference type="Proteomes" id="UP001173223"/>
    </source>
</evidence>
<dbReference type="GO" id="GO:0004520">
    <property type="term" value="F:DNA endonuclease activity"/>
    <property type="evidence" value="ECO:0007669"/>
    <property type="project" value="InterPro"/>
</dbReference>
<dbReference type="Gene3D" id="3.30.420.10">
    <property type="entry name" value="Ribonuclease H-like superfamily/Ribonuclease H"/>
    <property type="match status" value="1"/>
</dbReference>
<evidence type="ECO:0000256" key="4">
    <source>
        <dbReference type="ARBA" id="ARBA00023125"/>
    </source>
</evidence>
<sequence>MGKRIDIEKYVGKTFENKIGEKFKVIKYLFKDKTNHCFDVEFVGTKNVQLGTLNQIRNGTCIDVVQKKKIKRLQTELDLRKRNRLVKQAKNICHIPNNLKEKNVLAIDLSTTSTGIAYSKAGEIVRWKTIKAEDKDFRKRGAKIIEELVKILKKGKIDFVILEDVYLGLNSSVLTMLSEVRGMLTYPLVKLNIDLLIVPPVLWKHRIEGVPVHREEQKEFMMKKFLEYTGENPDSDDVADAYMMLRACLED</sequence>
<evidence type="ECO:0000313" key="8">
    <source>
        <dbReference type="EMBL" id="RXZ68577.1"/>
    </source>
</evidence>
<dbReference type="GO" id="GO:0006310">
    <property type="term" value="P:DNA recombination"/>
    <property type="evidence" value="ECO:0007669"/>
    <property type="project" value="UniProtKB-KW"/>
</dbReference>
<dbReference type="InterPro" id="IPR036397">
    <property type="entry name" value="RNaseH_sf"/>
</dbReference>